<evidence type="ECO:0000313" key="10">
    <source>
        <dbReference type="Proteomes" id="UP000258309"/>
    </source>
</evidence>
<feature type="transmembrane region" description="Helical" evidence="7">
    <location>
        <begin position="141"/>
        <end position="168"/>
    </location>
</feature>
<protein>
    <recommendedName>
        <fullName evidence="8">Rhodopsin domain-containing protein</fullName>
    </recommendedName>
</protein>
<dbReference type="EMBL" id="NCSJ02000057">
    <property type="protein sequence ID" value="RFU32290.1"/>
    <property type="molecule type" value="Genomic_DNA"/>
</dbReference>
<evidence type="ECO:0000256" key="4">
    <source>
        <dbReference type="ARBA" id="ARBA00023136"/>
    </source>
</evidence>
<feature type="transmembrane region" description="Helical" evidence="7">
    <location>
        <begin position="223"/>
        <end position="241"/>
    </location>
</feature>
<comment type="caution">
    <text evidence="9">The sequence shown here is derived from an EMBL/GenBank/DDBJ whole genome shotgun (WGS) entry which is preliminary data.</text>
</comment>
<dbReference type="Pfam" id="PF20684">
    <property type="entry name" value="Fung_rhodopsin"/>
    <property type="match status" value="1"/>
</dbReference>
<keyword evidence="10" id="KW-1185">Reference proteome</keyword>
<keyword evidence="3 7" id="KW-1133">Transmembrane helix</keyword>
<feature type="region of interest" description="Disordered" evidence="6">
    <location>
        <begin position="330"/>
        <end position="349"/>
    </location>
</feature>
<evidence type="ECO:0000256" key="6">
    <source>
        <dbReference type="SAM" id="MobiDB-lite"/>
    </source>
</evidence>
<feature type="transmembrane region" description="Helical" evidence="7">
    <location>
        <begin position="109"/>
        <end position="129"/>
    </location>
</feature>
<evidence type="ECO:0000256" key="3">
    <source>
        <dbReference type="ARBA" id="ARBA00022989"/>
    </source>
</evidence>
<evidence type="ECO:0000313" key="9">
    <source>
        <dbReference type="EMBL" id="RFU32290.1"/>
    </source>
</evidence>
<feature type="non-terminal residue" evidence="9">
    <location>
        <position position="1"/>
    </location>
</feature>
<dbReference type="OrthoDB" id="5398233at2759"/>
<feature type="transmembrane region" description="Helical" evidence="7">
    <location>
        <begin position="26"/>
        <end position="47"/>
    </location>
</feature>
<feature type="domain" description="Rhodopsin" evidence="8">
    <location>
        <begin position="41"/>
        <end position="242"/>
    </location>
</feature>
<sequence>MDIVRRFAAAPPGERSFRDDKPTLLVAWWCTCYAITIIFFRVCGRYVRTERIFREDGVMTLAIIPLLIRMAMVHIVLLYGTNNVDTTNLISLEIRHRQIGSQAVLASRIFYAAYLWAIKLSTSMFLYTLTETVWKKSHQRILWCLHGLLAATFIATIIADLAACQPFTHYWQVVPDPGPQCRQGYAHLLTMGILNIVTNLALAVFPIPMIMKSSLPKSRKLNVIFLMSLPLIGVAITSYQMPGVIANHGRQQLRSLIASIDILVATFTSNAIVLISLIQDRGYKKSKFKFNNKNNNNSNSATLKSSTKLANGYSGRSTVAAAAMKNSWGSDEDLMREEEGGSLSDGKMGNEAGAAVMMDTLDVKKPVQAKLQEIRVNQTWEVIDEGPRRD</sequence>
<feature type="transmembrane region" description="Helical" evidence="7">
    <location>
        <begin position="188"/>
        <end position="211"/>
    </location>
</feature>
<accession>A0A3E2HFU9</accession>
<keyword evidence="2 7" id="KW-0812">Transmembrane</keyword>
<name>A0A3E2HFU9_SCYLI</name>
<dbReference type="Proteomes" id="UP000258309">
    <property type="component" value="Unassembled WGS sequence"/>
</dbReference>
<gene>
    <name evidence="9" type="ORF">B7463_g4033</name>
</gene>
<organism evidence="9 10">
    <name type="scientific">Scytalidium lignicola</name>
    <name type="common">Hyphomycete</name>
    <dbReference type="NCBI Taxonomy" id="5539"/>
    <lineage>
        <taxon>Eukaryota</taxon>
        <taxon>Fungi</taxon>
        <taxon>Dikarya</taxon>
        <taxon>Ascomycota</taxon>
        <taxon>Pezizomycotina</taxon>
        <taxon>Leotiomycetes</taxon>
        <taxon>Leotiomycetes incertae sedis</taxon>
        <taxon>Scytalidium</taxon>
    </lineage>
</organism>
<dbReference type="AlphaFoldDB" id="A0A3E2HFU9"/>
<comment type="similarity">
    <text evidence="5">Belongs to the SAT4 family.</text>
</comment>
<dbReference type="GO" id="GO:0016020">
    <property type="term" value="C:membrane"/>
    <property type="evidence" value="ECO:0007669"/>
    <property type="project" value="UniProtKB-SubCell"/>
</dbReference>
<feature type="transmembrane region" description="Helical" evidence="7">
    <location>
        <begin position="59"/>
        <end position="79"/>
    </location>
</feature>
<proteinExistence type="inferred from homology"/>
<evidence type="ECO:0000256" key="1">
    <source>
        <dbReference type="ARBA" id="ARBA00004141"/>
    </source>
</evidence>
<evidence type="ECO:0000256" key="7">
    <source>
        <dbReference type="SAM" id="Phobius"/>
    </source>
</evidence>
<dbReference type="OMA" id="WTLKFTT"/>
<reference evidence="9 10" key="1">
    <citation type="submission" date="2018-05" db="EMBL/GenBank/DDBJ databases">
        <title>Draft genome sequence of Scytalidium lignicola DSM 105466, a ubiquitous saprotrophic fungus.</title>
        <authorList>
            <person name="Buettner E."/>
            <person name="Gebauer A.M."/>
            <person name="Hofrichter M."/>
            <person name="Liers C."/>
            <person name="Kellner H."/>
        </authorList>
    </citation>
    <scope>NUCLEOTIDE SEQUENCE [LARGE SCALE GENOMIC DNA]</scope>
    <source>
        <strain evidence="9 10">DSM 105466</strain>
    </source>
</reference>
<evidence type="ECO:0000259" key="8">
    <source>
        <dbReference type="Pfam" id="PF20684"/>
    </source>
</evidence>
<dbReference type="PANTHER" id="PTHR33048">
    <property type="entry name" value="PTH11-LIKE INTEGRAL MEMBRANE PROTEIN (AFU_ORTHOLOGUE AFUA_5G11245)"/>
    <property type="match status" value="1"/>
</dbReference>
<feature type="non-terminal residue" evidence="9">
    <location>
        <position position="390"/>
    </location>
</feature>
<comment type="subcellular location">
    <subcellularLocation>
        <location evidence="1">Membrane</location>
        <topology evidence="1">Multi-pass membrane protein</topology>
    </subcellularLocation>
</comment>
<evidence type="ECO:0000256" key="5">
    <source>
        <dbReference type="ARBA" id="ARBA00038359"/>
    </source>
</evidence>
<feature type="transmembrane region" description="Helical" evidence="7">
    <location>
        <begin position="253"/>
        <end position="278"/>
    </location>
</feature>
<keyword evidence="4 7" id="KW-0472">Membrane</keyword>
<evidence type="ECO:0000256" key="2">
    <source>
        <dbReference type="ARBA" id="ARBA00022692"/>
    </source>
</evidence>
<dbReference type="InterPro" id="IPR049326">
    <property type="entry name" value="Rhodopsin_dom_fungi"/>
</dbReference>
<dbReference type="InterPro" id="IPR052337">
    <property type="entry name" value="SAT4-like"/>
</dbReference>
<dbReference type="PANTHER" id="PTHR33048:SF19">
    <property type="entry name" value="MEMBRANE PROTEIN PTH11-LIKE, PUTATIVE (AFU_ORTHOLOGUE AFUA_1G14080)-RELATED"/>
    <property type="match status" value="1"/>
</dbReference>